<reference evidence="2 3" key="2">
    <citation type="submission" date="2020-03" db="EMBL/GenBank/DDBJ databases">
        <authorList>
            <person name="Ichikawa N."/>
            <person name="Kimura A."/>
            <person name="Kitahashi Y."/>
            <person name="Uohara A."/>
        </authorList>
    </citation>
    <scope>NUCLEOTIDE SEQUENCE [LARGE SCALE GENOMIC DNA]</scope>
    <source>
        <strain evidence="2 3">NBRC 108638</strain>
    </source>
</reference>
<accession>A0A6V8L8S3</accession>
<keyword evidence="1" id="KW-0732">Signal</keyword>
<keyword evidence="3" id="KW-1185">Reference proteome</keyword>
<protein>
    <submittedName>
        <fullName evidence="2">Uncharacterized protein</fullName>
    </submittedName>
</protein>
<comment type="caution">
    <text evidence="2">The sequence shown here is derived from an EMBL/GenBank/DDBJ whole genome shotgun (WGS) entry which is preliminary data.</text>
</comment>
<evidence type="ECO:0000256" key="1">
    <source>
        <dbReference type="SAM" id="SignalP"/>
    </source>
</evidence>
<dbReference type="AlphaFoldDB" id="A0A6V8L8S3"/>
<dbReference type="EMBL" id="BLPG01000001">
    <property type="protein sequence ID" value="GFJ92684.1"/>
    <property type="molecule type" value="Genomic_DNA"/>
</dbReference>
<feature type="chain" id="PRO_5038865465" evidence="1">
    <location>
        <begin position="22"/>
        <end position="140"/>
    </location>
</feature>
<evidence type="ECO:0000313" key="2">
    <source>
        <dbReference type="EMBL" id="GFJ92684.1"/>
    </source>
</evidence>
<evidence type="ECO:0000313" key="3">
    <source>
        <dbReference type="Proteomes" id="UP000482960"/>
    </source>
</evidence>
<organism evidence="2 3">
    <name type="scientific">Phytohabitans rumicis</name>
    <dbReference type="NCBI Taxonomy" id="1076125"/>
    <lineage>
        <taxon>Bacteria</taxon>
        <taxon>Bacillati</taxon>
        <taxon>Actinomycetota</taxon>
        <taxon>Actinomycetes</taxon>
        <taxon>Micromonosporales</taxon>
        <taxon>Micromonosporaceae</taxon>
    </lineage>
</organism>
<proteinExistence type="predicted"/>
<dbReference type="Proteomes" id="UP000482960">
    <property type="component" value="Unassembled WGS sequence"/>
</dbReference>
<name>A0A6V8L8S3_9ACTN</name>
<feature type="signal peptide" evidence="1">
    <location>
        <begin position="1"/>
        <end position="21"/>
    </location>
</feature>
<gene>
    <name evidence="2" type="ORF">Prum_063260</name>
</gene>
<reference evidence="2 3" key="1">
    <citation type="submission" date="2020-03" db="EMBL/GenBank/DDBJ databases">
        <title>Whole genome shotgun sequence of Phytohabitans rumicis NBRC 108638.</title>
        <authorList>
            <person name="Komaki H."/>
            <person name="Tamura T."/>
        </authorList>
    </citation>
    <scope>NUCLEOTIDE SEQUENCE [LARGE SCALE GENOMIC DNA]</scope>
    <source>
        <strain evidence="2 3">NBRC 108638</strain>
    </source>
</reference>
<sequence length="140" mass="14104">MQPRILAAAFAGVLSLGILPAAGSAAEAATSVRLTVVDGSGTPSTSVVAQSGSSITLPVTTLEGRPIYIDLDIANAVAGSPIVVRDDGGGFLNYRADPDGVLIAVPAGTERLEIRWWSADATTNATAIEYGLIAALIAVA</sequence>